<dbReference type="Gene3D" id="3.40.50.10090">
    <property type="match status" value="2"/>
</dbReference>
<dbReference type="InterPro" id="IPR003754">
    <property type="entry name" value="4pyrrol_synth_uPrphyn_synth"/>
</dbReference>
<evidence type="ECO:0000256" key="3">
    <source>
        <dbReference type="ARBA" id="ARBA00013109"/>
    </source>
</evidence>
<feature type="domain" description="Tetrapyrrole biosynthesis uroporphyrinogen III synthase" evidence="10">
    <location>
        <begin position="20"/>
        <end position="214"/>
    </location>
</feature>
<dbReference type="InterPro" id="IPR039793">
    <property type="entry name" value="UROS/Hem4"/>
</dbReference>
<accession>G5JLZ4</accession>
<evidence type="ECO:0000313" key="12">
    <source>
        <dbReference type="Proteomes" id="UP000005413"/>
    </source>
</evidence>
<evidence type="ECO:0000256" key="8">
    <source>
        <dbReference type="ARBA" id="ARBA00048617"/>
    </source>
</evidence>
<evidence type="ECO:0000256" key="2">
    <source>
        <dbReference type="ARBA" id="ARBA00008133"/>
    </source>
</evidence>
<keyword evidence="12" id="KW-1185">Reference proteome</keyword>
<dbReference type="OrthoDB" id="9815856at2"/>
<evidence type="ECO:0000256" key="5">
    <source>
        <dbReference type="ARBA" id="ARBA00023244"/>
    </source>
</evidence>
<evidence type="ECO:0000256" key="9">
    <source>
        <dbReference type="RuleBase" id="RU366031"/>
    </source>
</evidence>
<dbReference type="CDD" id="cd06578">
    <property type="entry name" value="HemD"/>
    <property type="match status" value="1"/>
</dbReference>
<dbReference type="InterPro" id="IPR036108">
    <property type="entry name" value="4pyrrol_syn_uPrphyn_synt_sf"/>
</dbReference>
<evidence type="ECO:0000256" key="1">
    <source>
        <dbReference type="ARBA" id="ARBA00004772"/>
    </source>
</evidence>
<dbReference type="SUPFAM" id="SSF69618">
    <property type="entry name" value="HemD-like"/>
    <property type="match status" value="1"/>
</dbReference>
<comment type="similarity">
    <text evidence="2 9">Belongs to the uroporphyrinogen-III synthase family.</text>
</comment>
<comment type="function">
    <text evidence="6 9">Catalyzes cyclization of the linear tetrapyrrole, hydroxymethylbilane, to the macrocyclic uroporphyrinogen III.</text>
</comment>
<gene>
    <name evidence="11" type="ORF">SS7213T_12567</name>
</gene>
<dbReference type="PATRIC" id="fig|911238.3.peg.2221"/>
<name>G5JLZ4_9STAP</name>
<keyword evidence="4 9" id="KW-0456">Lyase</keyword>
<dbReference type="EMBL" id="AEUN01000547">
    <property type="protein sequence ID" value="EHJ06791.1"/>
    <property type="molecule type" value="Genomic_DNA"/>
</dbReference>
<dbReference type="PANTHER" id="PTHR38042:SF1">
    <property type="entry name" value="UROPORPHYRINOGEN-III SYNTHASE, CHLOROPLASTIC"/>
    <property type="match status" value="1"/>
</dbReference>
<organism evidence="11 12">
    <name type="scientific">Staphylococcus simiae CCM 7213 = CCUG 51256</name>
    <dbReference type="NCBI Taxonomy" id="911238"/>
    <lineage>
        <taxon>Bacteria</taxon>
        <taxon>Bacillati</taxon>
        <taxon>Bacillota</taxon>
        <taxon>Bacilli</taxon>
        <taxon>Bacillales</taxon>
        <taxon>Staphylococcaceae</taxon>
        <taxon>Staphylococcus</taxon>
    </lineage>
</organism>
<evidence type="ECO:0000256" key="7">
    <source>
        <dbReference type="ARBA" id="ARBA00040167"/>
    </source>
</evidence>
<evidence type="ECO:0000259" key="10">
    <source>
        <dbReference type="Pfam" id="PF02602"/>
    </source>
</evidence>
<dbReference type="PANTHER" id="PTHR38042">
    <property type="entry name" value="UROPORPHYRINOGEN-III SYNTHASE, CHLOROPLASTIC"/>
    <property type="match status" value="1"/>
</dbReference>
<protein>
    <recommendedName>
        <fullName evidence="7 9">Uroporphyrinogen-III synthase</fullName>
        <ecNumber evidence="3 9">4.2.1.75</ecNumber>
    </recommendedName>
</protein>
<dbReference type="AlphaFoldDB" id="G5JLZ4"/>
<evidence type="ECO:0000313" key="11">
    <source>
        <dbReference type="EMBL" id="EHJ06791.1"/>
    </source>
</evidence>
<proteinExistence type="inferred from homology"/>
<dbReference type="Pfam" id="PF02602">
    <property type="entry name" value="HEM4"/>
    <property type="match status" value="1"/>
</dbReference>
<comment type="caution">
    <text evidence="11">The sequence shown here is derived from an EMBL/GenBank/DDBJ whole genome shotgun (WGS) entry which is preliminary data.</text>
</comment>
<keyword evidence="5 9" id="KW-0627">Porphyrin biosynthesis</keyword>
<evidence type="ECO:0000256" key="4">
    <source>
        <dbReference type="ARBA" id="ARBA00023239"/>
    </source>
</evidence>
<dbReference type="RefSeq" id="WP_002465192.1">
    <property type="nucleotide sequence ID" value="NZ_AEUN01000547.1"/>
</dbReference>
<comment type="pathway">
    <text evidence="1 9">Porphyrin-containing compound metabolism; protoporphyrin-IX biosynthesis; coproporphyrinogen-III from 5-aminolevulinate: step 3/4.</text>
</comment>
<dbReference type="EC" id="4.2.1.75" evidence="3 9"/>
<dbReference type="UniPathway" id="UPA00251">
    <property type="reaction ID" value="UER00320"/>
</dbReference>
<reference evidence="11 12" key="1">
    <citation type="journal article" date="2012" name="BMC Genomics">
        <title>Comparative genomic analysis of the genus Staphylococcus including Staphylococcus aureus and its newly described sister species Staphylococcus simiae.</title>
        <authorList>
            <person name="Suzuki H."/>
            <person name="Lefebure T."/>
            <person name="Pavinski Bitar P."/>
            <person name="Stanhope M.J."/>
        </authorList>
    </citation>
    <scope>NUCLEOTIDE SEQUENCE [LARGE SCALE GENOMIC DNA]</scope>
    <source>
        <strain evidence="11 12">CCM 7213</strain>
    </source>
</reference>
<dbReference type="GO" id="GO:0006782">
    <property type="term" value="P:protoporphyrinogen IX biosynthetic process"/>
    <property type="evidence" value="ECO:0007669"/>
    <property type="project" value="UniProtKB-UniRule"/>
</dbReference>
<evidence type="ECO:0000256" key="6">
    <source>
        <dbReference type="ARBA" id="ARBA00037589"/>
    </source>
</evidence>
<sequence>MKPVVVMTQTSEVQSELVSIIHKPFIDIEPLSFNTHLLEYNFDWLIFSSKNAVKFFFKYLDSVKVKHIAAIGEKTARYCHDLGIIVDFVPQDYSQEGFIARFQQDNQLILIPSSAQARPLLQQELSKHNRVVKIDLYTPVPNVTNITDVKEMVSQQSVDAIAFLSSSAVRYYFDQQPTPHFNQYFAIGQQTAHTLKQYNQSVKVARTQTVEALIDKILESREL</sequence>
<comment type="catalytic activity">
    <reaction evidence="8 9">
        <text>hydroxymethylbilane = uroporphyrinogen III + H2O</text>
        <dbReference type="Rhea" id="RHEA:18965"/>
        <dbReference type="ChEBI" id="CHEBI:15377"/>
        <dbReference type="ChEBI" id="CHEBI:57308"/>
        <dbReference type="ChEBI" id="CHEBI:57845"/>
        <dbReference type="EC" id="4.2.1.75"/>
    </reaction>
</comment>
<dbReference type="GO" id="GO:0004852">
    <property type="term" value="F:uroporphyrinogen-III synthase activity"/>
    <property type="evidence" value="ECO:0007669"/>
    <property type="project" value="UniProtKB-UniRule"/>
</dbReference>
<dbReference type="Proteomes" id="UP000005413">
    <property type="component" value="Unassembled WGS sequence"/>
</dbReference>
<dbReference type="GO" id="GO:0006780">
    <property type="term" value="P:uroporphyrinogen III biosynthetic process"/>
    <property type="evidence" value="ECO:0007669"/>
    <property type="project" value="UniProtKB-UniRule"/>
</dbReference>